<evidence type="ECO:0000313" key="1">
    <source>
        <dbReference type="EMBL" id="KAF2459370.1"/>
    </source>
</evidence>
<proteinExistence type="predicted"/>
<organism evidence="1 2">
    <name type="scientific">Lineolata rhizophorae</name>
    <dbReference type="NCBI Taxonomy" id="578093"/>
    <lineage>
        <taxon>Eukaryota</taxon>
        <taxon>Fungi</taxon>
        <taxon>Dikarya</taxon>
        <taxon>Ascomycota</taxon>
        <taxon>Pezizomycotina</taxon>
        <taxon>Dothideomycetes</taxon>
        <taxon>Dothideomycetes incertae sedis</taxon>
        <taxon>Lineolatales</taxon>
        <taxon>Lineolataceae</taxon>
        <taxon>Lineolata</taxon>
    </lineage>
</organism>
<dbReference type="AlphaFoldDB" id="A0A6A6P5V2"/>
<evidence type="ECO:0000313" key="2">
    <source>
        <dbReference type="Proteomes" id="UP000799766"/>
    </source>
</evidence>
<protein>
    <submittedName>
        <fullName evidence="1">Uncharacterized protein</fullName>
    </submittedName>
</protein>
<dbReference type="EMBL" id="MU001675">
    <property type="protein sequence ID" value="KAF2459370.1"/>
    <property type="molecule type" value="Genomic_DNA"/>
</dbReference>
<reference evidence="1" key="1">
    <citation type="journal article" date="2020" name="Stud. Mycol.">
        <title>101 Dothideomycetes genomes: a test case for predicting lifestyles and emergence of pathogens.</title>
        <authorList>
            <person name="Haridas S."/>
            <person name="Albert R."/>
            <person name="Binder M."/>
            <person name="Bloem J."/>
            <person name="Labutti K."/>
            <person name="Salamov A."/>
            <person name="Andreopoulos B."/>
            <person name="Baker S."/>
            <person name="Barry K."/>
            <person name="Bills G."/>
            <person name="Bluhm B."/>
            <person name="Cannon C."/>
            <person name="Castanera R."/>
            <person name="Culley D."/>
            <person name="Daum C."/>
            <person name="Ezra D."/>
            <person name="Gonzalez J."/>
            <person name="Henrissat B."/>
            <person name="Kuo A."/>
            <person name="Liang C."/>
            <person name="Lipzen A."/>
            <person name="Lutzoni F."/>
            <person name="Magnuson J."/>
            <person name="Mondo S."/>
            <person name="Nolan M."/>
            <person name="Ohm R."/>
            <person name="Pangilinan J."/>
            <person name="Park H.-J."/>
            <person name="Ramirez L."/>
            <person name="Alfaro M."/>
            <person name="Sun H."/>
            <person name="Tritt A."/>
            <person name="Yoshinaga Y."/>
            <person name="Zwiers L.-H."/>
            <person name="Turgeon B."/>
            <person name="Goodwin S."/>
            <person name="Spatafora J."/>
            <person name="Crous P."/>
            <person name="Grigoriev I."/>
        </authorList>
    </citation>
    <scope>NUCLEOTIDE SEQUENCE</scope>
    <source>
        <strain evidence="1">ATCC 16933</strain>
    </source>
</reference>
<accession>A0A6A6P5V2</accession>
<name>A0A6A6P5V2_9PEZI</name>
<dbReference type="Proteomes" id="UP000799766">
    <property type="component" value="Unassembled WGS sequence"/>
</dbReference>
<sequence length="217" mass="24163">MGAESVRLYALFDYICGLEHGGCWTFNALDFENSFRESYSRRKSTTSSGDSRRKEVFFYDPTNPCKTIIWASMGDDKKSTIQGHIFAGGNATNLSRNVTGSAMNEISPHSGVTRASAVDNDMYRLIVNIGAGPDESDFSFHFSDARMQGRPAFRFNVGKDLEKIDAHASLEKARPKIEKLTERYLQKPETKEQIAQVGKLLFEILDSKLASGQGAAW</sequence>
<keyword evidence="2" id="KW-1185">Reference proteome</keyword>
<gene>
    <name evidence="1" type="ORF">BDY21DRAFT_362121</name>
</gene>